<evidence type="ECO:0000256" key="1">
    <source>
        <dbReference type="ARBA" id="ARBA00004167"/>
    </source>
</evidence>
<dbReference type="Proteomes" id="UP001596147">
    <property type="component" value="Unassembled WGS sequence"/>
</dbReference>
<dbReference type="Gene3D" id="3.40.710.10">
    <property type="entry name" value="DD-peptidase/beta-lactamase superfamily"/>
    <property type="match status" value="1"/>
</dbReference>
<dbReference type="InterPro" id="IPR001460">
    <property type="entry name" value="PCN-bd_Tpept"/>
</dbReference>
<evidence type="ECO:0000256" key="12">
    <source>
        <dbReference type="ARBA" id="ARBA00023316"/>
    </source>
</evidence>
<keyword evidence="11" id="KW-0472">Membrane</keyword>
<evidence type="ECO:0000256" key="8">
    <source>
        <dbReference type="ARBA" id="ARBA00022960"/>
    </source>
</evidence>
<keyword evidence="10" id="KW-1133">Transmembrane helix</keyword>
<dbReference type="InterPro" id="IPR005311">
    <property type="entry name" value="PBP_dimer"/>
</dbReference>
<dbReference type="InterPro" id="IPR012338">
    <property type="entry name" value="Beta-lactam/transpept-like"/>
</dbReference>
<dbReference type="InterPro" id="IPR050515">
    <property type="entry name" value="Beta-lactam/transpept"/>
</dbReference>
<comment type="catalytic activity">
    <reaction evidence="13">
        <text>Preferential cleavage: (Ac)2-L-Lys-D-Ala-|-D-Ala. Also transpeptidation of peptidyl-alanyl moieties that are N-acyl substituents of D-alanine.</text>
        <dbReference type="EC" id="3.4.16.4"/>
    </reaction>
</comment>
<feature type="domain" description="Penicillin-binding protein dimerisation" evidence="16">
    <location>
        <begin position="45"/>
        <end position="273"/>
    </location>
</feature>
<name>A0ABW0LE70_9BACI</name>
<evidence type="ECO:0000256" key="7">
    <source>
        <dbReference type="ARBA" id="ARBA00022692"/>
    </source>
</evidence>
<evidence type="ECO:0000256" key="11">
    <source>
        <dbReference type="ARBA" id="ARBA00023136"/>
    </source>
</evidence>
<keyword evidence="9" id="KW-0573">Peptidoglycan synthesis</keyword>
<dbReference type="PANTHER" id="PTHR30627">
    <property type="entry name" value="PEPTIDOGLYCAN D,D-TRANSPEPTIDASE"/>
    <property type="match status" value="1"/>
</dbReference>
<evidence type="ECO:0000256" key="3">
    <source>
        <dbReference type="ARBA" id="ARBA00004752"/>
    </source>
</evidence>
<evidence type="ECO:0000313" key="18">
    <source>
        <dbReference type="Proteomes" id="UP001596147"/>
    </source>
</evidence>
<feature type="domain" description="Penicillin-binding protein transpeptidase" evidence="15">
    <location>
        <begin position="323"/>
        <end position="646"/>
    </location>
</feature>
<reference evidence="18" key="1">
    <citation type="journal article" date="2019" name="Int. J. Syst. Evol. Microbiol.">
        <title>The Global Catalogue of Microorganisms (GCM) 10K type strain sequencing project: providing services to taxonomists for standard genome sequencing and annotation.</title>
        <authorList>
            <consortium name="The Broad Institute Genomics Platform"/>
            <consortium name="The Broad Institute Genome Sequencing Center for Infectious Disease"/>
            <person name="Wu L."/>
            <person name="Ma J."/>
        </authorList>
    </citation>
    <scope>NUCLEOTIDE SEQUENCE [LARGE SCALE GENOMIC DNA]</scope>
    <source>
        <strain evidence="18">CGMCC 1.12237</strain>
    </source>
</reference>
<keyword evidence="7" id="KW-0812">Transmembrane</keyword>
<dbReference type="InterPro" id="IPR036138">
    <property type="entry name" value="PBP_dimer_sf"/>
</dbReference>
<dbReference type="RefSeq" id="WP_144920573.1">
    <property type="nucleotide sequence ID" value="NZ_JBHSMC010000001.1"/>
</dbReference>
<keyword evidence="8" id="KW-0133">Cell shape</keyword>
<dbReference type="Gene3D" id="1.10.10.1230">
    <property type="entry name" value="Penicillin-binding protein, N-terminal non-catalytic domain, head sub-domain"/>
    <property type="match status" value="1"/>
</dbReference>
<accession>A0ABW0LE70</accession>
<evidence type="ECO:0000256" key="9">
    <source>
        <dbReference type="ARBA" id="ARBA00022984"/>
    </source>
</evidence>
<gene>
    <name evidence="17" type="ORF">ACFPM4_00040</name>
</gene>
<dbReference type="EC" id="3.4.16.4" evidence="5"/>
<organism evidence="17 18">
    <name type="scientific">Lederbergia graminis</name>
    <dbReference type="NCBI Taxonomy" id="735518"/>
    <lineage>
        <taxon>Bacteria</taxon>
        <taxon>Bacillati</taxon>
        <taxon>Bacillota</taxon>
        <taxon>Bacilli</taxon>
        <taxon>Bacillales</taxon>
        <taxon>Bacillaceae</taxon>
        <taxon>Lederbergia</taxon>
    </lineage>
</organism>
<dbReference type="SUPFAM" id="SSF56519">
    <property type="entry name" value="Penicillin binding protein dimerisation domain"/>
    <property type="match status" value="1"/>
</dbReference>
<evidence type="ECO:0000256" key="2">
    <source>
        <dbReference type="ARBA" id="ARBA00004236"/>
    </source>
</evidence>
<comment type="caution">
    <text evidence="17">The sequence shown here is derived from an EMBL/GenBank/DDBJ whole genome shotgun (WGS) entry which is preliminary data.</text>
</comment>
<keyword evidence="12" id="KW-0961">Cell wall biogenesis/degradation</keyword>
<comment type="pathway">
    <text evidence="3">Cell wall biogenesis; peptidoglycan biosynthesis.</text>
</comment>
<comment type="similarity">
    <text evidence="4">Belongs to the transpeptidase family.</text>
</comment>
<evidence type="ECO:0000256" key="10">
    <source>
        <dbReference type="ARBA" id="ARBA00022989"/>
    </source>
</evidence>
<proteinExistence type="inferred from homology"/>
<evidence type="ECO:0000313" key="17">
    <source>
        <dbReference type="EMBL" id="MFC5463131.1"/>
    </source>
</evidence>
<dbReference type="Pfam" id="PF03717">
    <property type="entry name" value="PBP_dimer"/>
    <property type="match status" value="1"/>
</dbReference>
<evidence type="ECO:0000256" key="4">
    <source>
        <dbReference type="ARBA" id="ARBA00007171"/>
    </source>
</evidence>
<keyword evidence="18" id="KW-1185">Reference proteome</keyword>
<feature type="compositionally biased region" description="Acidic residues" evidence="14">
    <location>
        <begin position="673"/>
        <end position="689"/>
    </location>
</feature>
<feature type="region of interest" description="Disordered" evidence="14">
    <location>
        <begin position="668"/>
        <end position="689"/>
    </location>
</feature>
<evidence type="ECO:0000256" key="14">
    <source>
        <dbReference type="SAM" id="MobiDB-lite"/>
    </source>
</evidence>
<evidence type="ECO:0000259" key="16">
    <source>
        <dbReference type="Pfam" id="PF03717"/>
    </source>
</evidence>
<dbReference type="Pfam" id="PF00905">
    <property type="entry name" value="Transpeptidase"/>
    <property type="match status" value="1"/>
</dbReference>
<evidence type="ECO:0000256" key="5">
    <source>
        <dbReference type="ARBA" id="ARBA00012448"/>
    </source>
</evidence>
<evidence type="ECO:0000259" key="15">
    <source>
        <dbReference type="Pfam" id="PF00905"/>
    </source>
</evidence>
<dbReference type="Gene3D" id="3.90.1310.10">
    <property type="entry name" value="Penicillin-binding protein 2a (Domain 2)"/>
    <property type="match status" value="1"/>
</dbReference>
<dbReference type="EMBL" id="JBHSMC010000001">
    <property type="protein sequence ID" value="MFC5463131.1"/>
    <property type="molecule type" value="Genomic_DNA"/>
</dbReference>
<protein>
    <recommendedName>
        <fullName evidence="5">serine-type D-Ala-D-Ala carboxypeptidase</fullName>
        <ecNumber evidence="5">3.4.16.4</ecNumber>
    </recommendedName>
</protein>
<comment type="subcellular location">
    <subcellularLocation>
        <location evidence="2">Cell membrane</location>
    </subcellularLocation>
    <subcellularLocation>
        <location evidence="1">Membrane</location>
        <topology evidence="1">Single-pass membrane protein</topology>
    </subcellularLocation>
</comment>
<dbReference type="PANTHER" id="PTHR30627:SF2">
    <property type="entry name" value="PEPTIDOGLYCAN D,D-TRANSPEPTIDASE MRDA"/>
    <property type="match status" value="1"/>
</dbReference>
<dbReference type="SUPFAM" id="SSF56601">
    <property type="entry name" value="beta-lactamase/transpeptidase-like"/>
    <property type="match status" value="1"/>
</dbReference>
<sequence length="689" mass="77632">MNMLFFVVFVLFSLLILRLGFVQIVNGEDAKRQIERTDDVTVSTSVPRGIIYDRNHTQVVSNEPQRAIMYTAPKKFDQKQTLETAEKLAQMIEKDTGSITHRDKVDFWLMKHPEEALAKVTEEELDSLESNEIYKLQRERVTDEELASLTDDELEVLAIYREMTSGYALDPQFIKNKDVTLEELAVVSEHLYMLPGVDTTMDWDRTYLYGDSLKTILGIVKPGLPAEKLDYYEARGYSRNDRVGVSYIEMQYEDVLRGQKEKTKNITRSGEVLEKELLQEGQRGKDLVLSMDMELQMEIDKIIEEELKASKEKPGTNLLDRAFVTVMDPHTGEILALSGKQYSLDEDTNEYTFKDFAAGNFTTAYVPGSAIKGATVLSGYMTGVIKPGSYLIDEPIVLPSTPTMSSWFNSSRKMNINDTYAIVRSSNSYMFKLAIAMGDGQYKPGQLIMDKIKSFNQMRYHFSQFGLGIRTGIDLPGEQIGYKGNIEEAVAGNALHFAIGQYDSYTTLQLAQYISTIANGGYRMEPHVVKEIREPGDGDGTLGPIVKEIQPKVLNRIDATDKEIEHVQNAMWGVFHNNSIGTGRAFDAEPYRKYRAAGKTGTAETYDQGKKVWNLTLVGYAPFENPEIAFSVVVPSAYLDGYNDTGINSLIGKRVLKAYFDLKAERANNNADSNEDDETSDNQEENNEN</sequence>
<evidence type="ECO:0000256" key="6">
    <source>
        <dbReference type="ARBA" id="ARBA00022475"/>
    </source>
</evidence>
<evidence type="ECO:0000256" key="13">
    <source>
        <dbReference type="ARBA" id="ARBA00034000"/>
    </source>
</evidence>
<keyword evidence="6" id="KW-1003">Cell membrane</keyword>